<sequence>MSSSNDSQDTEYTSQSESSDSSEHVTEQQLIDKLENQIDNNTLNIENYDELYNIEFLNDFEIEELNLFECNNVILNLNNPRIKTLELHCCDIKRLDQLQLPNLEVFKLYEETDENDIFASLSQFKKLKELQLVGIALDLKLIQKLQLTKLELSSCELTNFEVITQLMQLTDLNLSTSTNMNTKIGTLSQMIQLTNLNLERCELQNVDCLKPLVNLIELDLSLNYNINIHSLQFLKQLTKLNLLQCDLKDITYLKALVNLLELDISHNNLIYLEPLKDLKQIKVLRAIQNQILDAQVFRNHPNFSSYELNQQRKENPDSKQIAFVNKLRDINAQIDSLINMRTIRSHLKSNITQQHQKFEKYLQQIKYNQTMCTGQVVSLFQQLNSLQDFQ</sequence>
<evidence type="ECO:0000256" key="1">
    <source>
        <dbReference type="ARBA" id="ARBA00022614"/>
    </source>
</evidence>
<dbReference type="SUPFAM" id="SSF52058">
    <property type="entry name" value="L domain-like"/>
    <property type="match status" value="1"/>
</dbReference>
<dbReference type="PROSITE" id="PS51450">
    <property type="entry name" value="LRR"/>
    <property type="match status" value="2"/>
</dbReference>
<feature type="compositionally biased region" description="Low complexity" evidence="3">
    <location>
        <begin position="10"/>
        <end position="19"/>
    </location>
</feature>
<dbReference type="InterPro" id="IPR001611">
    <property type="entry name" value="Leu-rich_rpt"/>
</dbReference>
<evidence type="ECO:0000256" key="3">
    <source>
        <dbReference type="SAM" id="MobiDB-lite"/>
    </source>
</evidence>
<comment type="caution">
    <text evidence="4">The sequence shown here is derived from an EMBL/GenBank/DDBJ whole genome shotgun (WGS) entry which is preliminary data.</text>
</comment>
<dbReference type="InterPro" id="IPR050836">
    <property type="entry name" value="SDS22/Internalin_LRR"/>
</dbReference>
<keyword evidence="5" id="KW-1185">Reference proteome</keyword>
<dbReference type="Proteomes" id="UP001642409">
    <property type="component" value="Unassembled WGS sequence"/>
</dbReference>
<feature type="region of interest" description="Disordered" evidence="3">
    <location>
        <begin position="1"/>
        <end position="28"/>
    </location>
</feature>
<dbReference type="PANTHER" id="PTHR46652">
    <property type="entry name" value="LEUCINE-RICH REPEAT AND IQ DOMAIN-CONTAINING PROTEIN 1-RELATED"/>
    <property type="match status" value="1"/>
</dbReference>
<evidence type="ECO:0000256" key="2">
    <source>
        <dbReference type="ARBA" id="ARBA00022737"/>
    </source>
</evidence>
<organism evidence="4 5">
    <name type="scientific">Hexamita inflata</name>
    <dbReference type="NCBI Taxonomy" id="28002"/>
    <lineage>
        <taxon>Eukaryota</taxon>
        <taxon>Metamonada</taxon>
        <taxon>Diplomonadida</taxon>
        <taxon>Hexamitidae</taxon>
        <taxon>Hexamitinae</taxon>
        <taxon>Hexamita</taxon>
    </lineage>
</organism>
<proteinExistence type="predicted"/>
<dbReference type="EMBL" id="CAXDID020000105">
    <property type="protein sequence ID" value="CAL6027728.1"/>
    <property type="molecule type" value="Genomic_DNA"/>
</dbReference>
<reference evidence="4 5" key="1">
    <citation type="submission" date="2024-07" db="EMBL/GenBank/DDBJ databases">
        <authorList>
            <person name="Akdeniz Z."/>
        </authorList>
    </citation>
    <scope>NUCLEOTIDE SEQUENCE [LARGE SCALE GENOMIC DNA]</scope>
</reference>
<name>A0ABP1J0G6_9EUKA</name>
<evidence type="ECO:0000313" key="4">
    <source>
        <dbReference type="EMBL" id="CAL6027728.1"/>
    </source>
</evidence>
<dbReference type="PANTHER" id="PTHR46652:SF3">
    <property type="entry name" value="LEUCINE-RICH REPEAT-CONTAINING PROTEIN 9"/>
    <property type="match status" value="1"/>
</dbReference>
<keyword evidence="1" id="KW-0433">Leucine-rich repeat</keyword>
<protein>
    <submittedName>
        <fullName evidence="4">Leucine-rich_repeat domain-containing protein</fullName>
    </submittedName>
</protein>
<gene>
    <name evidence="4" type="ORF">HINF_LOCUS31466</name>
</gene>
<dbReference type="InterPro" id="IPR032675">
    <property type="entry name" value="LRR_dom_sf"/>
</dbReference>
<keyword evidence="2" id="KW-0677">Repeat</keyword>
<evidence type="ECO:0000313" key="5">
    <source>
        <dbReference type="Proteomes" id="UP001642409"/>
    </source>
</evidence>
<dbReference type="Gene3D" id="3.80.10.10">
    <property type="entry name" value="Ribonuclease Inhibitor"/>
    <property type="match status" value="1"/>
</dbReference>
<accession>A0ABP1J0G6</accession>